<evidence type="ECO:0000256" key="1">
    <source>
        <dbReference type="SAM" id="Phobius"/>
    </source>
</evidence>
<protein>
    <submittedName>
        <fullName evidence="2">Uncharacterized protein</fullName>
    </submittedName>
</protein>
<keyword evidence="3" id="KW-1185">Reference proteome</keyword>
<keyword evidence="1" id="KW-0812">Transmembrane</keyword>
<dbReference type="RefSeq" id="WP_280520878.1">
    <property type="nucleotide sequence ID" value="NZ_BOVK01000013.1"/>
</dbReference>
<dbReference type="EMBL" id="BOVK01000013">
    <property type="protein sequence ID" value="GIQ68230.1"/>
    <property type="molecule type" value="Genomic_DNA"/>
</dbReference>
<organism evidence="2 3">
    <name type="scientific">Xylanibacillus composti</name>
    <dbReference type="NCBI Taxonomy" id="1572762"/>
    <lineage>
        <taxon>Bacteria</taxon>
        <taxon>Bacillati</taxon>
        <taxon>Bacillota</taxon>
        <taxon>Bacilli</taxon>
        <taxon>Bacillales</taxon>
        <taxon>Paenibacillaceae</taxon>
        <taxon>Xylanibacillus</taxon>
    </lineage>
</organism>
<keyword evidence="1" id="KW-0472">Membrane</keyword>
<dbReference type="Proteomes" id="UP000677918">
    <property type="component" value="Unassembled WGS sequence"/>
</dbReference>
<gene>
    <name evidence="2" type="ORF">XYCOK13_10540</name>
</gene>
<evidence type="ECO:0000313" key="2">
    <source>
        <dbReference type="EMBL" id="GIQ68230.1"/>
    </source>
</evidence>
<comment type="caution">
    <text evidence="2">The sequence shown here is derived from an EMBL/GenBank/DDBJ whole genome shotgun (WGS) entry which is preliminary data.</text>
</comment>
<dbReference type="AlphaFoldDB" id="A0A8J4H267"/>
<keyword evidence="1" id="KW-1133">Transmembrane helix</keyword>
<sequence>MAKRKPTYFERRQQQEQVNTKAIAWIASVFAVLVIALSVLIILD</sequence>
<reference evidence="2" key="1">
    <citation type="submission" date="2021-04" db="EMBL/GenBank/DDBJ databases">
        <title>Draft genome sequence of Xylanibacillus composti strain K13.</title>
        <authorList>
            <person name="Uke A."/>
            <person name="Chhe C."/>
            <person name="Baramee S."/>
            <person name="Kosugi A."/>
        </authorList>
    </citation>
    <scope>NUCLEOTIDE SEQUENCE</scope>
    <source>
        <strain evidence="2">K13</strain>
    </source>
</reference>
<proteinExistence type="predicted"/>
<evidence type="ECO:0000313" key="3">
    <source>
        <dbReference type="Proteomes" id="UP000677918"/>
    </source>
</evidence>
<name>A0A8J4H267_9BACL</name>
<accession>A0A8J4H267</accession>
<feature type="transmembrane region" description="Helical" evidence="1">
    <location>
        <begin position="21"/>
        <end position="43"/>
    </location>
</feature>